<protein>
    <submittedName>
        <fullName evidence="2">Uncharacterized protein</fullName>
    </submittedName>
</protein>
<organism evidence="2 3">
    <name type="scientific">Larinioides sclopetarius</name>
    <dbReference type="NCBI Taxonomy" id="280406"/>
    <lineage>
        <taxon>Eukaryota</taxon>
        <taxon>Metazoa</taxon>
        <taxon>Ecdysozoa</taxon>
        <taxon>Arthropoda</taxon>
        <taxon>Chelicerata</taxon>
        <taxon>Arachnida</taxon>
        <taxon>Araneae</taxon>
        <taxon>Araneomorphae</taxon>
        <taxon>Entelegynae</taxon>
        <taxon>Araneoidea</taxon>
        <taxon>Araneidae</taxon>
        <taxon>Larinioides</taxon>
    </lineage>
</organism>
<sequence length="383" mass="44192">MSKIYSSKMDIKEKLKEWGFEELAQEFTVLDQRRVALLFLGLCALPVCATGAQKHIYASKKECDRYSLDAVYHERFKPITENIFKDCREFVDRVADSVAESLTSIMAQIPDRDVSDDQEKKIFNQFKALKTALGSRVKKMHKNITSTWESLMVSHLDLMLDNGKSSLKEYLNKTINMTDAYGESRKTLDAILGSFVSFVKGVVRDGLRGIDMATEEAFIKEEIQKNITEANQPGPKGTQEEDDESKEEKRWKKKLEIAEMVTQGFLGKLTIESIKRKMDFFKAVDMEPEDRESVMDDLMFDILMLKNRIRAIIHDDLWQDKGSVDLARRSVYSYWADMAEKMYKEKIAASKTSEPGGQQYYKKLWSDEDQLVDTLLNLMEVYS</sequence>
<evidence type="ECO:0000313" key="3">
    <source>
        <dbReference type="Proteomes" id="UP001497382"/>
    </source>
</evidence>
<evidence type="ECO:0000256" key="1">
    <source>
        <dbReference type="SAM" id="MobiDB-lite"/>
    </source>
</evidence>
<dbReference type="Proteomes" id="UP001497382">
    <property type="component" value="Unassembled WGS sequence"/>
</dbReference>
<gene>
    <name evidence="2" type="ORF">LARSCL_LOCUS16602</name>
</gene>
<comment type="caution">
    <text evidence="2">The sequence shown here is derived from an EMBL/GenBank/DDBJ whole genome shotgun (WGS) entry which is preliminary data.</text>
</comment>
<reference evidence="2 3" key="1">
    <citation type="submission" date="2024-04" db="EMBL/GenBank/DDBJ databases">
        <authorList>
            <person name="Rising A."/>
            <person name="Reimegard J."/>
            <person name="Sonavane S."/>
            <person name="Akerstrom W."/>
            <person name="Nylinder S."/>
            <person name="Hedman E."/>
            <person name="Kallberg Y."/>
        </authorList>
    </citation>
    <scope>NUCLEOTIDE SEQUENCE [LARGE SCALE GENOMIC DNA]</scope>
</reference>
<feature type="region of interest" description="Disordered" evidence="1">
    <location>
        <begin position="224"/>
        <end position="249"/>
    </location>
</feature>
<dbReference type="EMBL" id="CAXIEN010000267">
    <property type="protein sequence ID" value="CAL1290631.1"/>
    <property type="molecule type" value="Genomic_DNA"/>
</dbReference>
<dbReference type="EMBL" id="CAXIEN010000267">
    <property type="protein sequence ID" value="CAL1290632.1"/>
    <property type="molecule type" value="Genomic_DNA"/>
</dbReference>
<name>A0AAV2B3C0_9ARAC</name>
<dbReference type="AlphaFoldDB" id="A0AAV2B3C0"/>
<proteinExistence type="predicted"/>
<evidence type="ECO:0000313" key="2">
    <source>
        <dbReference type="EMBL" id="CAL1290632.1"/>
    </source>
</evidence>
<accession>A0AAV2B3C0</accession>
<keyword evidence="3" id="KW-1185">Reference proteome</keyword>